<dbReference type="GeneID" id="36571148"/>
<sequence>MDNTELHNLDLGAPRFLELQVTLVLRQLFDTELLKSTALALVATWPVLSKRINLARTEFLPSQEPELEGLWKERKLDKTFDEAFPGHKDAVAQHVVDSTILNQLVYFSEGLKDQLFPRALTIRVTSLNDACLIHFTVQHPLCDANGTYHIINAYCALLQGKTIEPLRPRQPLKLREENIPNSPPPQTKTEEPTAVRHKIFFSNGWIPLLMGGVRQRINQWRGPKRVERTALIPNFVIDKLAKDAEAAGIRVTKHDLLMAWIYKCTMPEMSQLAAKKAAGPPQFSFVMNVGRLLQQNAEFHNLWLVIPTPDPEVEALPKCPPVIQAASHIRAAIVDARRPAPVQQIIDQHSNVRNSPLGPVDWGCQEPNVVVSSWTNIPLYDLDFVSGDGIHSKPVYVQVGIKARKDFGFRAVWNKEHGIESVTSDPLRSLIDRLNFGQILQRPIAWMAIDRKLKY</sequence>
<dbReference type="RefSeq" id="XP_024725002.1">
    <property type="nucleotide sequence ID" value="XM_024863067.1"/>
</dbReference>
<evidence type="ECO:0000313" key="2">
    <source>
        <dbReference type="EMBL" id="PSS27477.1"/>
    </source>
</evidence>
<dbReference type="AlphaFoldDB" id="A0A2T3BDJ2"/>
<accession>A0A2T3BDJ2</accession>
<dbReference type="PANTHER" id="PTHR31642">
    <property type="entry name" value="TRICHOTHECENE 3-O-ACETYLTRANSFERASE"/>
    <property type="match status" value="1"/>
</dbReference>
<dbReference type="EMBL" id="KZ679006">
    <property type="protein sequence ID" value="PSS27477.1"/>
    <property type="molecule type" value="Genomic_DNA"/>
</dbReference>
<reference evidence="2 3" key="1">
    <citation type="journal article" date="2018" name="New Phytol.">
        <title>Comparative genomics and transcriptomics depict ericoid mycorrhizal fungi as versatile saprotrophs and plant mutualists.</title>
        <authorList>
            <person name="Martino E."/>
            <person name="Morin E."/>
            <person name="Grelet G.A."/>
            <person name="Kuo A."/>
            <person name="Kohler A."/>
            <person name="Daghino S."/>
            <person name="Barry K.W."/>
            <person name="Cichocki N."/>
            <person name="Clum A."/>
            <person name="Dockter R.B."/>
            <person name="Hainaut M."/>
            <person name="Kuo R.C."/>
            <person name="LaButti K."/>
            <person name="Lindahl B.D."/>
            <person name="Lindquist E.A."/>
            <person name="Lipzen A."/>
            <person name="Khouja H.R."/>
            <person name="Magnuson J."/>
            <person name="Murat C."/>
            <person name="Ohm R.A."/>
            <person name="Singer S.W."/>
            <person name="Spatafora J.W."/>
            <person name="Wang M."/>
            <person name="Veneault-Fourrey C."/>
            <person name="Henrissat B."/>
            <person name="Grigoriev I.V."/>
            <person name="Martin F.M."/>
            <person name="Perotto S."/>
        </authorList>
    </citation>
    <scope>NUCLEOTIDE SEQUENCE [LARGE SCALE GENOMIC DNA]</scope>
    <source>
        <strain evidence="2 3">ATCC 22711</strain>
    </source>
</reference>
<organism evidence="2 3">
    <name type="scientific">Amorphotheca resinae ATCC 22711</name>
    <dbReference type="NCBI Taxonomy" id="857342"/>
    <lineage>
        <taxon>Eukaryota</taxon>
        <taxon>Fungi</taxon>
        <taxon>Dikarya</taxon>
        <taxon>Ascomycota</taxon>
        <taxon>Pezizomycotina</taxon>
        <taxon>Leotiomycetes</taxon>
        <taxon>Helotiales</taxon>
        <taxon>Amorphothecaceae</taxon>
        <taxon>Amorphotheca</taxon>
    </lineage>
</organism>
<dbReference type="Pfam" id="PF02458">
    <property type="entry name" value="Transferase"/>
    <property type="match status" value="1"/>
</dbReference>
<evidence type="ECO:0000256" key="1">
    <source>
        <dbReference type="ARBA" id="ARBA00022679"/>
    </source>
</evidence>
<keyword evidence="3" id="KW-1185">Reference proteome</keyword>
<keyword evidence="1" id="KW-0808">Transferase</keyword>
<dbReference type="InterPro" id="IPR023213">
    <property type="entry name" value="CAT-like_dom_sf"/>
</dbReference>
<evidence type="ECO:0000313" key="3">
    <source>
        <dbReference type="Proteomes" id="UP000241818"/>
    </source>
</evidence>
<dbReference type="Gene3D" id="3.30.559.10">
    <property type="entry name" value="Chloramphenicol acetyltransferase-like domain"/>
    <property type="match status" value="2"/>
</dbReference>
<protein>
    <submittedName>
        <fullName evidence="2">Uncharacterized protein</fullName>
    </submittedName>
</protein>
<dbReference type="InParanoid" id="A0A2T3BDJ2"/>
<dbReference type="OrthoDB" id="4432909at2759"/>
<dbReference type="PANTHER" id="PTHR31642:SF310">
    <property type="entry name" value="FATTY ALCOHOL:CAFFEOYL-COA ACYLTRANSFERASE"/>
    <property type="match status" value="1"/>
</dbReference>
<gene>
    <name evidence="2" type="ORF">M430DRAFT_14748</name>
</gene>
<dbReference type="Proteomes" id="UP000241818">
    <property type="component" value="Unassembled WGS sequence"/>
</dbReference>
<dbReference type="InterPro" id="IPR050317">
    <property type="entry name" value="Plant_Fungal_Acyltransferase"/>
</dbReference>
<proteinExistence type="predicted"/>
<name>A0A2T3BDJ2_AMORE</name>
<dbReference type="GO" id="GO:0016747">
    <property type="term" value="F:acyltransferase activity, transferring groups other than amino-acyl groups"/>
    <property type="evidence" value="ECO:0007669"/>
    <property type="project" value="TreeGrafter"/>
</dbReference>